<dbReference type="InterPro" id="IPR012863">
    <property type="entry name" value="DUF1636"/>
</dbReference>
<sequence>MTIQGPALAGTPAPAPMQQAIPKTEGPSPSHYLTICVTCRDKETGERPGHDLGTALASALQADTDWSVSGVECMAACGQPCTVALTAQFKTGWLFGHLTLEDVPDIAAFARQYHGLADGWCKASERPGRMAKTALARIPAPGRTTTFRPGT</sequence>
<name>A0ABU7ZNV4_9HYPH</name>
<keyword evidence="3" id="KW-1185">Reference proteome</keyword>
<dbReference type="EMBL" id="JBAKBE010000005">
    <property type="protein sequence ID" value="MEH0096723.1"/>
    <property type="molecule type" value="Genomic_DNA"/>
</dbReference>
<dbReference type="InterPro" id="IPR036249">
    <property type="entry name" value="Thioredoxin-like_sf"/>
</dbReference>
<accession>A0ABU7ZNV4</accession>
<protein>
    <submittedName>
        <fullName evidence="2">DUF1636 domain-containing protein</fullName>
    </submittedName>
</protein>
<evidence type="ECO:0000313" key="3">
    <source>
        <dbReference type="Proteomes" id="UP001380822"/>
    </source>
</evidence>
<evidence type="ECO:0000313" key="2">
    <source>
        <dbReference type="EMBL" id="MEH0096723.1"/>
    </source>
</evidence>
<gene>
    <name evidence="2" type="ORF">V6L76_10685</name>
</gene>
<dbReference type="Pfam" id="PF07845">
    <property type="entry name" value="DUF1636"/>
    <property type="match status" value="1"/>
</dbReference>
<feature type="region of interest" description="Disordered" evidence="1">
    <location>
        <begin position="1"/>
        <end position="27"/>
    </location>
</feature>
<evidence type="ECO:0000256" key="1">
    <source>
        <dbReference type="SAM" id="MobiDB-lite"/>
    </source>
</evidence>
<reference evidence="2 3" key="1">
    <citation type="submission" date="2024-02" db="EMBL/GenBank/DDBJ databases">
        <title>A new putative Pannonibacter species isolated from two cases of bloodstream infections in paediatric patients.</title>
        <authorList>
            <person name="Castellana S."/>
            <person name="De Laurentiis V."/>
            <person name="Grassi M."/>
            <person name="De Leonardis F."/>
            <person name="Mosca A."/>
            <person name="De Carlo C."/>
            <person name="Sparapano E."/>
            <person name="Ronga L."/>
            <person name="Santacroce L."/>
            <person name="Chironna M."/>
            <person name="De Robertis A."/>
            <person name="Bianco A."/>
            <person name="Del Sambro L."/>
            <person name="Capozzi L."/>
            <person name="Parisi A."/>
        </authorList>
    </citation>
    <scope>NUCLEOTIDE SEQUENCE [LARGE SCALE GENOMIC DNA]</scope>
    <source>
        <strain evidence="2 3">Pt2</strain>
    </source>
</reference>
<feature type="compositionally biased region" description="Low complexity" evidence="1">
    <location>
        <begin position="1"/>
        <end position="12"/>
    </location>
</feature>
<proteinExistence type="predicted"/>
<organism evidence="2 3">
    <name type="scientific">Pannonibacter anstelovis</name>
    <dbReference type="NCBI Taxonomy" id="3121537"/>
    <lineage>
        <taxon>Bacteria</taxon>
        <taxon>Pseudomonadati</taxon>
        <taxon>Pseudomonadota</taxon>
        <taxon>Alphaproteobacteria</taxon>
        <taxon>Hyphomicrobiales</taxon>
        <taxon>Stappiaceae</taxon>
        <taxon>Pannonibacter</taxon>
    </lineage>
</organism>
<dbReference type="RefSeq" id="WP_334251773.1">
    <property type="nucleotide sequence ID" value="NZ_JBAKBE010000005.1"/>
</dbReference>
<comment type="caution">
    <text evidence="2">The sequence shown here is derived from an EMBL/GenBank/DDBJ whole genome shotgun (WGS) entry which is preliminary data.</text>
</comment>
<dbReference type="Proteomes" id="UP001380822">
    <property type="component" value="Unassembled WGS sequence"/>
</dbReference>
<dbReference type="SUPFAM" id="SSF52833">
    <property type="entry name" value="Thioredoxin-like"/>
    <property type="match status" value="1"/>
</dbReference>